<evidence type="ECO:0000313" key="3">
    <source>
        <dbReference type="Proteomes" id="UP000436088"/>
    </source>
</evidence>
<organism evidence="2 3">
    <name type="scientific">Hibiscus syriacus</name>
    <name type="common">Rose of Sharon</name>
    <dbReference type="NCBI Taxonomy" id="106335"/>
    <lineage>
        <taxon>Eukaryota</taxon>
        <taxon>Viridiplantae</taxon>
        <taxon>Streptophyta</taxon>
        <taxon>Embryophyta</taxon>
        <taxon>Tracheophyta</taxon>
        <taxon>Spermatophyta</taxon>
        <taxon>Magnoliopsida</taxon>
        <taxon>eudicotyledons</taxon>
        <taxon>Gunneridae</taxon>
        <taxon>Pentapetalae</taxon>
        <taxon>rosids</taxon>
        <taxon>malvids</taxon>
        <taxon>Malvales</taxon>
        <taxon>Malvaceae</taxon>
        <taxon>Malvoideae</taxon>
        <taxon>Hibiscus</taxon>
    </lineage>
</organism>
<gene>
    <name evidence="2" type="ORF">F3Y22_tig00111502pilonHSYRG00012</name>
</gene>
<accession>A0A6A2YI36</accession>
<reference evidence="2" key="1">
    <citation type="submission" date="2019-09" db="EMBL/GenBank/DDBJ databases">
        <title>Draft genome information of white flower Hibiscus syriacus.</title>
        <authorList>
            <person name="Kim Y.-M."/>
        </authorList>
    </citation>
    <scope>NUCLEOTIDE SEQUENCE [LARGE SCALE GENOMIC DNA]</scope>
    <source>
        <strain evidence="2">YM2019G1</strain>
    </source>
</reference>
<feature type="region of interest" description="Disordered" evidence="1">
    <location>
        <begin position="52"/>
        <end position="78"/>
    </location>
</feature>
<feature type="region of interest" description="Disordered" evidence="1">
    <location>
        <begin position="210"/>
        <end position="229"/>
    </location>
</feature>
<dbReference type="AlphaFoldDB" id="A0A6A2YI36"/>
<name>A0A6A2YI36_HIBSY</name>
<evidence type="ECO:0000313" key="2">
    <source>
        <dbReference type="EMBL" id="KAE8677739.1"/>
    </source>
</evidence>
<feature type="compositionally biased region" description="Basic and acidic residues" evidence="1">
    <location>
        <begin position="58"/>
        <end position="78"/>
    </location>
</feature>
<protein>
    <submittedName>
        <fullName evidence="2">Uncharacterized protein</fullName>
    </submittedName>
</protein>
<proteinExistence type="predicted"/>
<sequence length="260" mass="29021">MGTVNCTVLGTARYGADVGYCAAAWTKIGYYRWNQSVVAHRDAIKPFLKEPRNRRKHDVSVMEKVSKGDSSKEKEDKMVEAGDSVLEVDVEDRLTIRELLTFAKHDSENMVTSGASESPLGPQRQPCSIKEVEALAEMKTNTKRCAADTESSDETKRYKTLNNICKRLSVGECQNMPMIMTVTDKEDVEKTECEPKQDAKITKNANSIGESKGLVTDDDVKSKPGLKDGQGLDTTDLFTLSLELETRICRLEKRFAKLKN</sequence>
<comment type="caution">
    <text evidence="2">The sequence shown here is derived from an EMBL/GenBank/DDBJ whole genome shotgun (WGS) entry which is preliminary data.</text>
</comment>
<evidence type="ECO:0000256" key="1">
    <source>
        <dbReference type="SAM" id="MobiDB-lite"/>
    </source>
</evidence>
<dbReference type="Proteomes" id="UP000436088">
    <property type="component" value="Unassembled WGS sequence"/>
</dbReference>
<keyword evidence="3" id="KW-1185">Reference proteome</keyword>
<dbReference type="EMBL" id="VEPZ02001354">
    <property type="protein sequence ID" value="KAE8677739.1"/>
    <property type="molecule type" value="Genomic_DNA"/>
</dbReference>